<reference evidence="1 2" key="1">
    <citation type="submission" date="2018-08" db="EMBL/GenBank/DDBJ databases">
        <title>A genome reference for cultivated species of the human gut microbiota.</title>
        <authorList>
            <person name="Zou Y."/>
            <person name="Xue W."/>
            <person name="Luo G."/>
        </authorList>
    </citation>
    <scope>NUCLEOTIDE SEQUENCE [LARGE SCALE GENOMIC DNA]</scope>
    <source>
        <strain evidence="1 2">AM23-3</strain>
    </source>
</reference>
<accession>A0A414QM05</accession>
<protein>
    <submittedName>
        <fullName evidence="1">Uncharacterized protein</fullName>
    </submittedName>
</protein>
<dbReference type="AlphaFoldDB" id="A0A414QM05"/>
<dbReference type="Proteomes" id="UP000284579">
    <property type="component" value="Unassembled WGS sequence"/>
</dbReference>
<sequence>MSIKEREEFLFQKLREKDASIVADGVICEQEFLNARYKIVYILKEVNGGKSWDLRDFVYEGGRSQTWDNIARWTEGILSWEKEFPWSEMEIDNEQKRLRELKKIAAVNLKKTSGGHTSNNGEIYRAAVDHHDIIKEQIDLYKADFIICCGTEYAFMDACYKDREVDWKMTSRGIWYFRDGKSVVISFSHPEARVKDAYLFYALTDAVKEIMRCEEFEERL</sequence>
<dbReference type="EMBL" id="QRHO01000020">
    <property type="protein sequence ID" value="RHF81790.1"/>
    <property type="molecule type" value="Genomic_DNA"/>
</dbReference>
<evidence type="ECO:0000313" key="1">
    <source>
        <dbReference type="EMBL" id="RHF81790.1"/>
    </source>
</evidence>
<gene>
    <name evidence="1" type="ORF">DW656_12800</name>
</gene>
<comment type="caution">
    <text evidence="1">The sequence shown here is derived from an EMBL/GenBank/DDBJ whole genome shotgun (WGS) entry which is preliminary data.</text>
</comment>
<name>A0A414QM05_9FIRM</name>
<proteinExistence type="predicted"/>
<evidence type="ECO:0000313" key="2">
    <source>
        <dbReference type="Proteomes" id="UP000284579"/>
    </source>
</evidence>
<organism evidence="1 2">
    <name type="scientific">Coprococcus comes</name>
    <dbReference type="NCBI Taxonomy" id="410072"/>
    <lineage>
        <taxon>Bacteria</taxon>
        <taxon>Bacillati</taxon>
        <taxon>Bacillota</taxon>
        <taxon>Clostridia</taxon>
        <taxon>Lachnospirales</taxon>
        <taxon>Lachnospiraceae</taxon>
        <taxon>Coprococcus</taxon>
    </lineage>
</organism>
<dbReference type="RefSeq" id="WP_118199423.1">
    <property type="nucleotide sequence ID" value="NZ_QRHO01000020.1"/>
</dbReference>